<feature type="domain" description="Bulb-type lectin" evidence="17">
    <location>
        <begin position="254"/>
        <end position="377"/>
    </location>
</feature>
<evidence type="ECO:0000256" key="5">
    <source>
        <dbReference type="ARBA" id="ARBA00022679"/>
    </source>
</evidence>
<dbReference type="Pfam" id="PF08276">
    <property type="entry name" value="PAN_2"/>
    <property type="match status" value="1"/>
</dbReference>
<dbReference type="InterPro" id="IPR000858">
    <property type="entry name" value="S_locus_glycoprot_dom"/>
</dbReference>
<dbReference type="Pfam" id="PF07714">
    <property type="entry name" value="PK_Tyr_Ser-Thr"/>
    <property type="match status" value="1"/>
</dbReference>
<evidence type="ECO:0000256" key="7">
    <source>
        <dbReference type="ARBA" id="ARBA00022741"/>
    </source>
</evidence>
<dbReference type="CDD" id="cd00028">
    <property type="entry name" value="B_lectin"/>
    <property type="match status" value="1"/>
</dbReference>
<feature type="transmembrane region" description="Helical" evidence="15">
    <location>
        <begin position="231"/>
        <end position="253"/>
    </location>
</feature>
<protein>
    <recommendedName>
        <fullName evidence="2">non-specific serine/threonine protein kinase</fullName>
        <ecNumber evidence="2">2.7.11.1</ecNumber>
    </recommendedName>
</protein>
<gene>
    <name evidence="19" type="ORF">C5167_000975</name>
</gene>
<evidence type="ECO:0000256" key="3">
    <source>
        <dbReference type="ARBA" id="ARBA00022475"/>
    </source>
</evidence>
<organism evidence="19 20">
    <name type="scientific">Papaver somniferum</name>
    <name type="common">Opium poppy</name>
    <dbReference type="NCBI Taxonomy" id="3469"/>
    <lineage>
        <taxon>Eukaryota</taxon>
        <taxon>Viridiplantae</taxon>
        <taxon>Streptophyta</taxon>
        <taxon>Embryophyta</taxon>
        <taxon>Tracheophyta</taxon>
        <taxon>Spermatophyta</taxon>
        <taxon>Magnoliopsida</taxon>
        <taxon>Ranunculales</taxon>
        <taxon>Papaveraceae</taxon>
        <taxon>Papaveroideae</taxon>
        <taxon>Papaver</taxon>
    </lineage>
</organism>
<keyword evidence="10" id="KW-1015">Disulfide bond</keyword>
<evidence type="ECO:0000259" key="18">
    <source>
        <dbReference type="PROSITE" id="PS50948"/>
    </source>
</evidence>
<reference evidence="19 20" key="1">
    <citation type="journal article" date="2018" name="Science">
        <title>The opium poppy genome and morphinan production.</title>
        <authorList>
            <person name="Guo L."/>
            <person name="Winzer T."/>
            <person name="Yang X."/>
            <person name="Li Y."/>
            <person name="Ning Z."/>
            <person name="He Z."/>
            <person name="Teodor R."/>
            <person name="Lu Y."/>
            <person name="Bowser T.A."/>
            <person name="Graham I.A."/>
            <person name="Ye K."/>
        </authorList>
    </citation>
    <scope>NUCLEOTIDE SEQUENCE [LARGE SCALE GENOMIC DNA]</scope>
    <source>
        <strain evidence="20">cv. HN1</strain>
        <tissue evidence="19">Leaves</tissue>
    </source>
</reference>
<dbReference type="Pfam" id="PF00954">
    <property type="entry name" value="S_locus_glycop"/>
    <property type="match status" value="1"/>
</dbReference>
<dbReference type="PROSITE" id="PS50948">
    <property type="entry name" value="PAN"/>
    <property type="match status" value="1"/>
</dbReference>
<dbReference type="PROSITE" id="PS50011">
    <property type="entry name" value="PROTEIN_KINASE_DOM"/>
    <property type="match status" value="1"/>
</dbReference>
<feature type="region of interest" description="Disordered" evidence="14">
    <location>
        <begin position="739"/>
        <end position="759"/>
    </location>
</feature>
<dbReference type="Proteomes" id="UP000316621">
    <property type="component" value="Chromosome 9"/>
</dbReference>
<dbReference type="EC" id="2.7.11.1" evidence="2"/>
<feature type="transmembrane region" description="Helical" evidence="15">
    <location>
        <begin position="60"/>
        <end position="83"/>
    </location>
</feature>
<keyword evidence="5" id="KW-0808">Transferase</keyword>
<dbReference type="SUPFAM" id="SSF51110">
    <property type="entry name" value="alpha-D-mannose-specific plant lectins"/>
    <property type="match status" value="1"/>
</dbReference>
<evidence type="ECO:0000256" key="13">
    <source>
        <dbReference type="ARBA" id="ARBA00048679"/>
    </source>
</evidence>
<dbReference type="FunFam" id="2.90.10.10:FF:000001">
    <property type="entry name" value="G-type lectin S-receptor-like serine/threonine-protein kinase"/>
    <property type="match status" value="1"/>
</dbReference>
<evidence type="ECO:0000259" key="16">
    <source>
        <dbReference type="PROSITE" id="PS50011"/>
    </source>
</evidence>
<name>A0A4Y7KTZ3_PAPSO</name>
<dbReference type="GO" id="GO:0004674">
    <property type="term" value="F:protein serine/threonine kinase activity"/>
    <property type="evidence" value="ECO:0007669"/>
    <property type="project" value="UniProtKB-KW"/>
</dbReference>
<evidence type="ECO:0000256" key="2">
    <source>
        <dbReference type="ARBA" id="ARBA00012513"/>
    </source>
</evidence>
<dbReference type="InterPro" id="IPR011009">
    <property type="entry name" value="Kinase-like_dom_sf"/>
</dbReference>
<evidence type="ECO:0000256" key="11">
    <source>
        <dbReference type="ARBA" id="ARBA00023180"/>
    </source>
</evidence>
<dbReference type="Gene3D" id="3.30.200.20">
    <property type="entry name" value="Phosphorylase Kinase, domain 1"/>
    <property type="match status" value="2"/>
</dbReference>
<dbReference type="SMART" id="SM00108">
    <property type="entry name" value="B_lectin"/>
    <property type="match status" value="1"/>
</dbReference>
<dbReference type="InterPro" id="IPR003609">
    <property type="entry name" value="Pan_app"/>
</dbReference>
<evidence type="ECO:0000256" key="9">
    <source>
        <dbReference type="ARBA" id="ARBA00022840"/>
    </source>
</evidence>
<proteinExistence type="predicted"/>
<evidence type="ECO:0000256" key="14">
    <source>
        <dbReference type="SAM" id="MobiDB-lite"/>
    </source>
</evidence>
<keyword evidence="8" id="KW-0418">Kinase</keyword>
<feature type="transmembrane region" description="Helical" evidence="15">
    <location>
        <begin position="711"/>
        <end position="728"/>
    </location>
</feature>
<dbReference type="PROSITE" id="PS00108">
    <property type="entry name" value="PROTEIN_KINASE_ST"/>
    <property type="match status" value="1"/>
</dbReference>
<feature type="compositionally biased region" description="Basic residues" evidence="14">
    <location>
        <begin position="743"/>
        <end position="755"/>
    </location>
</feature>
<dbReference type="InterPro" id="IPR001245">
    <property type="entry name" value="Ser-Thr/Tyr_kinase_cat_dom"/>
</dbReference>
<dbReference type="SUPFAM" id="SSF56112">
    <property type="entry name" value="Protein kinase-like (PK-like)"/>
    <property type="match status" value="2"/>
</dbReference>
<evidence type="ECO:0000256" key="15">
    <source>
        <dbReference type="SAM" id="Phobius"/>
    </source>
</evidence>
<evidence type="ECO:0000313" key="20">
    <source>
        <dbReference type="Proteomes" id="UP000316621"/>
    </source>
</evidence>
<dbReference type="FunFam" id="3.30.200.20:FF:000195">
    <property type="entry name" value="G-type lectin S-receptor-like serine/threonine-protein kinase"/>
    <property type="match status" value="1"/>
</dbReference>
<dbReference type="Pfam" id="PF01453">
    <property type="entry name" value="B_lectin"/>
    <property type="match status" value="1"/>
</dbReference>
<keyword evidence="15" id="KW-0812">Transmembrane</keyword>
<dbReference type="GO" id="GO:0048544">
    <property type="term" value="P:recognition of pollen"/>
    <property type="evidence" value="ECO:0007669"/>
    <property type="project" value="InterPro"/>
</dbReference>
<comment type="subcellular location">
    <subcellularLocation>
        <location evidence="1">Cell membrane</location>
        <topology evidence="1">Single-pass type I membrane protein</topology>
    </subcellularLocation>
</comment>
<dbReference type="AlphaFoldDB" id="A0A4Y7KTZ3"/>
<dbReference type="PANTHER" id="PTHR27002">
    <property type="entry name" value="RECEPTOR-LIKE SERINE/THREONINE-PROTEIN KINASE SD1-8"/>
    <property type="match status" value="1"/>
</dbReference>
<evidence type="ECO:0000256" key="6">
    <source>
        <dbReference type="ARBA" id="ARBA00022729"/>
    </source>
</evidence>
<dbReference type="SMART" id="SM00473">
    <property type="entry name" value="PAN_AP"/>
    <property type="match status" value="1"/>
</dbReference>
<keyword evidence="15" id="KW-0472">Membrane</keyword>
<keyword evidence="11" id="KW-0325">Glycoprotein</keyword>
<dbReference type="EMBL" id="CM010723">
    <property type="protein sequence ID" value="RZC76813.1"/>
    <property type="molecule type" value="Genomic_DNA"/>
</dbReference>
<evidence type="ECO:0000256" key="1">
    <source>
        <dbReference type="ARBA" id="ARBA00004251"/>
    </source>
</evidence>
<dbReference type="Gene3D" id="2.90.10.10">
    <property type="entry name" value="Bulb-type lectin domain"/>
    <property type="match status" value="1"/>
</dbReference>
<dbReference type="Gramene" id="RZC76813">
    <property type="protein sequence ID" value="RZC76813"/>
    <property type="gene ID" value="C5167_000975"/>
</dbReference>
<accession>A0A4Y7KTZ3</accession>
<feature type="domain" description="Protein kinase" evidence="16">
    <location>
        <begin position="799"/>
        <end position="1090"/>
    </location>
</feature>
<evidence type="ECO:0000256" key="10">
    <source>
        <dbReference type="ARBA" id="ARBA00023157"/>
    </source>
</evidence>
<dbReference type="SMART" id="SM00220">
    <property type="entry name" value="S_TKc"/>
    <property type="match status" value="1"/>
</dbReference>
<keyword evidence="20" id="KW-1185">Reference proteome</keyword>
<comment type="catalytic activity">
    <reaction evidence="12">
        <text>L-threonyl-[protein] + ATP = O-phospho-L-threonyl-[protein] + ADP + H(+)</text>
        <dbReference type="Rhea" id="RHEA:46608"/>
        <dbReference type="Rhea" id="RHEA-COMP:11060"/>
        <dbReference type="Rhea" id="RHEA-COMP:11605"/>
        <dbReference type="ChEBI" id="CHEBI:15378"/>
        <dbReference type="ChEBI" id="CHEBI:30013"/>
        <dbReference type="ChEBI" id="CHEBI:30616"/>
        <dbReference type="ChEBI" id="CHEBI:61977"/>
        <dbReference type="ChEBI" id="CHEBI:456216"/>
        <dbReference type="EC" id="2.7.11.1"/>
    </reaction>
</comment>
<dbReference type="InterPro" id="IPR000719">
    <property type="entry name" value="Prot_kinase_dom"/>
</dbReference>
<dbReference type="GO" id="GO:0005886">
    <property type="term" value="C:plasma membrane"/>
    <property type="evidence" value="ECO:0007669"/>
    <property type="project" value="UniProtKB-SubCell"/>
</dbReference>
<dbReference type="InterPro" id="IPR008271">
    <property type="entry name" value="Ser/Thr_kinase_AS"/>
</dbReference>
<dbReference type="PROSITE" id="PS50927">
    <property type="entry name" value="BULB_LECTIN"/>
    <property type="match status" value="1"/>
</dbReference>
<dbReference type="GO" id="GO:0005524">
    <property type="term" value="F:ATP binding"/>
    <property type="evidence" value="ECO:0007669"/>
    <property type="project" value="UniProtKB-KW"/>
</dbReference>
<keyword evidence="6" id="KW-0732">Signal</keyword>
<keyword evidence="7" id="KW-0547">Nucleotide-binding</keyword>
<dbReference type="PANTHER" id="PTHR27002:SF1082">
    <property type="entry name" value="OS06G0693000 PROTEIN"/>
    <property type="match status" value="1"/>
</dbReference>
<sequence length="1090" mass="123847">MINVCTTVHALRTRTAITIPTLGACGGQEISLTHVKPLSSRVSIFTYALPVLNLEWDVKMILVTSVLIGMLLTSVTSYFCWIFTRKQIHDDYGYGREPSDSEMLIEENTELRVIDFKTLAVATNNFSEANKLGQGGFGSVYKGMLHDGQEEQEIATLAWQGYSEAVNYSKQIQESGYISPEYVMEGRLSEKSDVFSSGVLLLEIVSGKKNSSLCNQELSLRLLAHRHRGNLIILPCIFIFVFVAGLRLGSAVVGTTITATQFITDPETIISSKDGIFRLGFFSLGDSSNRYVGIWYNNIPGPTIVWVANRDHPLNDSTGVFKIASDGNLVVLDGQGKLCWTTDVTDIGSDQLVAELLDTGNLVLRESSPNYNYDEGRHFWQSFDHPTNTFLPGMQIGGNLRTGEKKTITSWKNDSNDPSKGDFTLELDPYVLPELVIKNRSWKKWRSGPWVEELFGSQHPMEEFLGMDHRGYFKLERDYPKVGKQWHEERRQWLVSWSSDIYNICGPFGIYMPYSKTCSCMRGFEPKFINEWEGGNWSGGCARRNELRCAIQSNKTGDKNSGGAMVNEADGFLEVKISNVPDNFHFSETMNDVQCRYKCLHNCSCIAHSYSNHILNTGCMWWTGDLIDARKTYGPVDFNLRIRVANSEFVDRHRVVHNNKEGSVKIIIITSVLIGILLTGVSSYFCWIFMGEQIHFCWVFMARQILSCLRWIGDQSGFIYCYFLYLIGKMKRGMRRSVELERKRRHRKKKKRNMRRSSVYSDDEYSHAREPSDTEMLIGENTELRLIDFKTLSVATNNFSEANMLGHGGFGPVYKGTLRDGLEEQEIAVKRLSKNSEQGSQEFKNEVLVVSKLQHRNLVRLLGCCTYREEKMLIYEYMPNKSLDAFLFDPKMRGLFDWKRRFEIILGIRRGILYLHRDSRLRVIHRDLKASNILLDDELNPKISDFGMARIFGGNERLQANTRKVAGTFFGVLLLEIVSGKKNSSLCDQELSLRLLGHAWHLWNENNALSLVDPTLVLSEPSFEVEILRCIHVGLLSAEEFAIDRPTMATTLPMLTSEIATLPAPKNPAFTGRHVSSDSSYSWKNSNNNP</sequence>
<evidence type="ECO:0000313" key="19">
    <source>
        <dbReference type="EMBL" id="RZC76813.1"/>
    </source>
</evidence>
<dbReference type="CDD" id="cd01098">
    <property type="entry name" value="PAN_AP_plant"/>
    <property type="match status" value="1"/>
</dbReference>
<dbReference type="InterPro" id="IPR036426">
    <property type="entry name" value="Bulb-type_lectin_dom_sf"/>
</dbReference>
<comment type="catalytic activity">
    <reaction evidence="13">
        <text>L-seryl-[protein] + ATP = O-phospho-L-seryl-[protein] + ADP + H(+)</text>
        <dbReference type="Rhea" id="RHEA:17989"/>
        <dbReference type="Rhea" id="RHEA-COMP:9863"/>
        <dbReference type="Rhea" id="RHEA-COMP:11604"/>
        <dbReference type="ChEBI" id="CHEBI:15378"/>
        <dbReference type="ChEBI" id="CHEBI:29999"/>
        <dbReference type="ChEBI" id="CHEBI:30616"/>
        <dbReference type="ChEBI" id="CHEBI:83421"/>
        <dbReference type="ChEBI" id="CHEBI:456216"/>
        <dbReference type="EC" id="2.7.11.1"/>
    </reaction>
</comment>
<keyword evidence="4" id="KW-0723">Serine/threonine-protein kinase</keyword>
<keyword evidence="3" id="KW-1003">Cell membrane</keyword>
<keyword evidence="9" id="KW-0067">ATP-binding</keyword>
<evidence type="ECO:0000256" key="12">
    <source>
        <dbReference type="ARBA" id="ARBA00047899"/>
    </source>
</evidence>
<dbReference type="FunFam" id="1.10.510.10:FF:001019">
    <property type="entry name" value="G-type lectin S-receptor-like serine/threonine-protein kinase B120"/>
    <property type="match status" value="1"/>
</dbReference>
<dbReference type="Gene3D" id="1.10.510.10">
    <property type="entry name" value="Transferase(Phosphotransferase) domain 1"/>
    <property type="match status" value="3"/>
</dbReference>
<evidence type="ECO:0000256" key="8">
    <source>
        <dbReference type="ARBA" id="ARBA00022777"/>
    </source>
</evidence>
<feature type="domain" description="Apple" evidence="18">
    <location>
        <begin position="567"/>
        <end position="645"/>
    </location>
</feature>
<keyword evidence="15" id="KW-1133">Transmembrane helix</keyword>
<dbReference type="InterPro" id="IPR001480">
    <property type="entry name" value="Bulb-type_lectin_dom"/>
</dbReference>
<evidence type="ECO:0000256" key="4">
    <source>
        <dbReference type="ARBA" id="ARBA00022527"/>
    </source>
</evidence>
<evidence type="ECO:0000259" key="17">
    <source>
        <dbReference type="PROSITE" id="PS50927"/>
    </source>
</evidence>
<feature type="transmembrane region" description="Helical" evidence="15">
    <location>
        <begin position="666"/>
        <end position="690"/>
    </location>
</feature>